<reference evidence="1 2" key="1">
    <citation type="submission" date="2018-11" db="EMBL/GenBank/DDBJ databases">
        <title>Draft genome of Simplicispira Flexivirga sp. BO-16.</title>
        <authorList>
            <person name="Im W.T."/>
        </authorList>
    </citation>
    <scope>NUCLEOTIDE SEQUENCE [LARGE SCALE GENOMIC DNA]</scope>
    <source>
        <strain evidence="1 2">BO-16</strain>
    </source>
</reference>
<evidence type="ECO:0000313" key="2">
    <source>
        <dbReference type="Proteomes" id="UP000271678"/>
    </source>
</evidence>
<dbReference type="AlphaFoldDB" id="A0A3M9M5P3"/>
<dbReference type="Proteomes" id="UP000271678">
    <property type="component" value="Unassembled WGS sequence"/>
</dbReference>
<dbReference type="RefSeq" id="WP_123271988.1">
    <property type="nucleotide sequence ID" value="NZ_RJJQ01000014.1"/>
</dbReference>
<keyword evidence="2" id="KW-1185">Reference proteome</keyword>
<dbReference type="EMBL" id="RJJQ01000014">
    <property type="protein sequence ID" value="RNI20894.1"/>
    <property type="molecule type" value="Genomic_DNA"/>
</dbReference>
<sequence>MATIERARGDESPLVTTVLRQLEHLGLAAQWEPGDRVLANVTTGTLHLADGALQRAIPAVAAPRAATADLTLLPHDDRTVLLTTTVSPAHAAQVHERGWGGYVDTAGNAFLRAEGLVIDIQGRRAPVARPTLSAAFTRAGLPVTFALILCNDVGASANQRKLVRLSGASIGTVNRVVRALRERTPPLLAPDGYELLDTHRLEAEWLSAYTALQPTTWPDERYSSSTWRTALDVVRATALPPGALLSSEAAAARLGAPIRPTTALFYVDDGGTGRRDLITQGRLRRDEEGTISIRPAFWRLTPSPPEKQTVPRLLLRADLLLEDDPRIDEIRRKFFDERR</sequence>
<dbReference type="Pfam" id="PF09952">
    <property type="entry name" value="AbiEi_2"/>
    <property type="match status" value="1"/>
</dbReference>
<comment type="caution">
    <text evidence="1">The sequence shown here is derived from an EMBL/GenBank/DDBJ whole genome shotgun (WGS) entry which is preliminary data.</text>
</comment>
<evidence type="ECO:0008006" key="3">
    <source>
        <dbReference type="Google" id="ProtNLM"/>
    </source>
</evidence>
<accession>A0A3M9M5P3</accession>
<gene>
    <name evidence="1" type="ORF">EFY87_13410</name>
</gene>
<proteinExistence type="predicted"/>
<protein>
    <recommendedName>
        <fullName evidence="3">Transcriptional regulator</fullName>
    </recommendedName>
</protein>
<dbReference type="InterPro" id="IPR019238">
    <property type="entry name" value="AbiEi_2"/>
</dbReference>
<dbReference type="OrthoDB" id="4801467at2"/>
<organism evidence="1 2">
    <name type="scientific">Flexivirga caeni</name>
    <dbReference type="NCBI Taxonomy" id="2294115"/>
    <lineage>
        <taxon>Bacteria</taxon>
        <taxon>Bacillati</taxon>
        <taxon>Actinomycetota</taxon>
        <taxon>Actinomycetes</taxon>
        <taxon>Micrococcales</taxon>
        <taxon>Dermacoccaceae</taxon>
        <taxon>Flexivirga</taxon>
    </lineage>
</organism>
<name>A0A3M9M5P3_9MICO</name>
<evidence type="ECO:0000313" key="1">
    <source>
        <dbReference type="EMBL" id="RNI20894.1"/>
    </source>
</evidence>